<evidence type="ECO:0000256" key="4">
    <source>
        <dbReference type="ARBA" id="ARBA00022960"/>
    </source>
</evidence>
<dbReference type="AlphaFoldDB" id="A0A512N844"/>
<dbReference type="Pfam" id="PF01471">
    <property type="entry name" value="PG_binding_1"/>
    <property type="match status" value="1"/>
</dbReference>
<dbReference type="UniPathway" id="UPA00219"/>
<keyword evidence="4 7" id="KW-0133">Cell shape</keyword>
<name>A0A512N844_9HYPH</name>
<dbReference type="InterPro" id="IPR002477">
    <property type="entry name" value="Peptidoglycan-bd-like"/>
</dbReference>
<feature type="domain" description="L,D-TPase catalytic" evidence="8">
    <location>
        <begin position="275"/>
        <end position="456"/>
    </location>
</feature>
<dbReference type="PANTHER" id="PTHR41533">
    <property type="entry name" value="L,D-TRANSPEPTIDASE HI_1667-RELATED"/>
    <property type="match status" value="1"/>
</dbReference>
<accession>A0A512N844</accession>
<evidence type="ECO:0000259" key="8">
    <source>
        <dbReference type="PROSITE" id="PS52029"/>
    </source>
</evidence>
<organism evidence="9 10">
    <name type="scientific">Reyranella soli</name>
    <dbReference type="NCBI Taxonomy" id="1230389"/>
    <lineage>
        <taxon>Bacteria</taxon>
        <taxon>Pseudomonadati</taxon>
        <taxon>Pseudomonadota</taxon>
        <taxon>Alphaproteobacteria</taxon>
        <taxon>Hyphomicrobiales</taxon>
        <taxon>Reyranellaceae</taxon>
        <taxon>Reyranella</taxon>
    </lineage>
</organism>
<dbReference type="InterPro" id="IPR038063">
    <property type="entry name" value="Transpep_catalytic_dom"/>
</dbReference>
<evidence type="ECO:0000256" key="2">
    <source>
        <dbReference type="ARBA" id="ARBA00005992"/>
    </source>
</evidence>
<dbReference type="GO" id="GO:0071555">
    <property type="term" value="P:cell wall organization"/>
    <property type="evidence" value="ECO:0007669"/>
    <property type="project" value="UniProtKB-UniRule"/>
</dbReference>
<dbReference type="InterPro" id="IPR052905">
    <property type="entry name" value="LD-transpeptidase_YkuD-like"/>
</dbReference>
<evidence type="ECO:0000256" key="1">
    <source>
        <dbReference type="ARBA" id="ARBA00004752"/>
    </source>
</evidence>
<dbReference type="InterPro" id="IPR005490">
    <property type="entry name" value="LD_TPept_cat_dom"/>
</dbReference>
<dbReference type="EMBL" id="BKAJ01000034">
    <property type="protein sequence ID" value="GEP55147.1"/>
    <property type="molecule type" value="Genomic_DNA"/>
</dbReference>
<dbReference type="InterPro" id="IPR045380">
    <property type="entry name" value="LD_TPept_scaffold_dom"/>
</dbReference>
<dbReference type="CDD" id="cd16913">
    <property type="entry name" value="YkuD_like"/>
    <property type="match status" value="1"/>
</dbReference>
<evidence type="ECO:0000256" key="7">
    <source>
        <dbReference type="PROSITE-ProRule" id="PRU01373"/>
    </source>
</evidence>
<dbReference type="GO" id="GO:0009252">
    <property type="term" value="P:peptidoglycan biosynthetic process"/>
    <property type="evidence" value="ECO:0007669"/>
    <property type="project" value="UniProtKB-UniPathway"/>
</dbReference>
<dbReference type="GO" id="GO:0016740">
    <property type="term" value="F:transferase activity"/>
    <property type="evidence" value="ECO:0007669"/>
    <property type="project" value="UniProtKB-KW"/>
</dbReference>
<feature type="active site" description="Nucleophile" evidence="7">
    <location>
        <position position="428"/>
    </location>
</feature>
<evidence type="ECO:0000256" key="3">
    <source>
        <dbReference type="ARBA" id="ARBA00022679"/>
    </source>
</evidence>
<dbReference type="Pfam" id="PF20142">
    <property type="entry name" value="Scaffold"/>
    <property type="match status" value="1"/>
</dbReference>
<feature type="active site" description="Proton donor/acceptor" evidence="7">
    <location>
        <position position="409"/>
    </location>
</feature>
<dbReference type="GO" id="GO:0008360">
    <property type="term" value="P:regulation of cell shape"/>
    <property type="evidence" value="ECO:0007669"/>
    <property type="project" value="UniProtKB-UniRule"/>
</dbReference>
<evidence type="ECO:0000313" key="10">
    <source>
        <dbReference type="Proteomes" id="UP000321058"/>
    </source>
</evidence>
<gene>
    <name evidence="9" type="ORF">RSO01_23130</name>
</gene>
<dbReference type="InterPro" id="IPR036365">
    <property type="entry name" value="PGBD-like_sf"/>
</dbReference>
<keyword evidence="5 7" id="KW-0573">Peptidoglycan synthesis</keyword>
<dbReference type="Proteomes" id="UP000321058">
    <property type="component" value="Unassembled WGS sequence"/>
</dbReference>
<keyword evidence="10" id="KW-1185">Reference proteome</keyword>
<dbReference type="SUPFAM" id="SSF47090">
    <property type="entry name" value="PGBD-like"/>
    <property type="match status" value="1"/>
</dbReference>
<proteinExistence type="inferred from homology"/>
<protein>
    <submittedName>
        <fullName evidence="9">Murein L,D-transpeptidase</fullName>
    </submittedName>
</protein>
<dbReference type="PROSITE" id="PS52029">
    <property type="entry name" value="LD_TPASE"/>
    <property type="match status" value="1"/>
</dbReference>
<sequence>MDESAASCYTRCVNRFRFVAALLAFLIPLTGSLPSLANETLWTGSSASRARAGALLKAIRGAADHGLDPKWYGLAEVEKAIEAGADPATETLLTAAFVAYASDLSTGRVRANRVGKDIDIIQRKVERADLLKAAADAGDFAAWLADLAPKGDYPALQKALATWRDKRAKAVFTQLPDGNLLKPGMTDPRVPILRKRLAELDLTVPELAAGAAPELYDEPLAAVVKSYQETKGLTVDGIIGAKTTQSLNTTIDERIEQIIANLERRRWLPADLGNRYVFVNAGDYSMLFVDEGKVAFQSLVIVGTPKDPTPEIQSTMRGFQTNPYWTVPQSISGEEYLPMLRRDPNALQAAGFKIFENWSDDTEVDPASIDWSSIHPKAFPYRIRQNPGAGNALGYIFFPFPNRYGIYMHDTASRWLFTEGSRNFSHGCIRLQNPLDFTEKAFGGRNGFNKERVRQVIDAGQQAHYTFPEPITLYVTYRTVTADAQGVPTFRDDVYGRDRRVVRAMAKP</sequence>
<dbReference type="Gene3D" id="2.40.440.10">
    <property type="entry name" value="L,D-transpeptidase catalytic domain-like"/>
    <property type="match status" value="1"/>
</dbReference>
<dbReference type="InterPro" id="IPR036366">
    <property type="entry name" value="PGBDSf"/>
</dbReference>
<keyword evidence="3" id="KW-0808">Transferase</keyword>
<comment type="caution">
    <text evidence="9">The sequence shown here is derived from an EMBL/GenBank/DDBJ whole genome shotgun (WGS) entry which is preliminary data.</text>
</comment>
<evidence type="ECO:0000256" key="5">
    <source>
        <dbReference type="ARBA" id="ARBA00022984"/>
    </source>
</evidence>
<dbReference type="GO" id="GO:0004180">
    <property type="term" value="F:carboxypeptidase activity"/>
    <property type="evidence" value="ECO:0007669"/>
    <property type="project" value="UniProtKB-ARBA"/>
</dbReference>
<dbReference type="Gene3D" id="1.10.101.10">
    <property type="entry name" value="PGBD-like superfamily/PGBD"/>
    <property type="match status" value="1"/>
</dbReference>
<comment type="similarity">
    <text evidence="2">Belongs to the YkuD family.</text>
</comment>
<dbReference type="Pfam" id="PF03734">
    <property type="entry name" value="YkuD"/>
    <property type="match status" value="1"/>
</dbReference>
<reference evidence="9 10" key="1">
    <citation type="submission" date="2019-07" db="EMBL/GenBank/DDBJ databases">
        <title>Whole genome shotgun sequence of Reyranella soli NBRC 108950.</title>
        <authorList>
            <person name="Hosoyama A."/>
            <person name="Uohara A."/>
            <person name="Ohji S."/>
            <person name="Ichikawa N."/>
        </authorList>
    </citation>
    <scope>NUCLEOTIDE SEQUENCE [LARGE SCALE GENOMIC DNA]</scope>
    <source>
        <strain evidence="9 10">NBRC 108950</strain>
    </source>
</reference>
<comment type="pathway">
    <text evidence="1 7">Cell wall biogenesis; peptidoglycan biosynthesis.</text>
</comment>
<dbReference type="SUPFAM" id="SSF141523">
    <property type="entry name" value="L,D-transpeptidase catalytic domain-like"/>
    <property type="match status" value="1"/>
</dbReference>
<dbReference type="PANTHER" id="PTHR41533:SF2">
    <property type="entry name" value="BLR7131 PROTEIN"/>
    <property type="match status" value="1"/>
</dbReference>
<keyword evidence="6 7" id="KW-0961">Cell wall biogenesis/degradation</keyword>
<evidence type="ECO:0000256" key="6">
    <source>
        <dbReference type="ARBA" id="ARBA00023316"/>
    </source>
</evidence>
<evidence type="ECO:0000313" key="9">
    <source>
        <dbReference type="EMBL" id="GEP55147.1"/>
    </source>
</evidence>